<evidence type="ECO:0000256" key="1">
    <source>
        <dbReference type="SAM" id="Phobius"/>
    </source>
</evidence>
<reference evidence="2" key="1">
    <citation type="submission" date="2023-01" db="EMBL/GenBank/DDBJ databases">
        <title>Comparative genomic analysis of cold water coral derived Sulfitobacter faviae: insights into their metabolism and habitat adaptation.</title>
        <authorList>
            <person name="Guo Y."/>
            <person name="Lin S."/>
            <person name="Huang Z."/>
            <person name="Tang K."/>
            <person name="Wang X."/>
        </authorList>
    </citation>
    <scope>NUCLEOTIDE SEQUENCE</scope>
    <source>
        <strain evidence="2">SCSIO W_1865</strain>
    </source>
</reference>
<evidence type="ECO:0000313" key="2">
    <source>
        <dbReference type="EMBL" id="WCE69700.1"/>
    </source>
</evidence>
<feature type="transmembrane region" description="Helical" evidence="1">
    <location>
        <begin position="51"/>
        <end position="75"/>
    </location>
</feature>
<name>A0AAX3LNT0_9RHOB</name>
<evidence type="ECO:0000313" key="3">
    <source>
        <dbReference type="Proteomes" id="UP001210770"/>
    </source>
</evidence>
<keyword evidence="1" id="KW-0812">Transmembrane</keyword>
<protein>
    <submittedName>
        <fullName evidence="2">Uncharacterized protein</fullName>
    </submittedName>
</protein>
<keyword evidence="1" id="KW-1133">Transmembrane helix</keyword>
<accession>A0AAX3LNT0</accession>
<dbReference type="Proteomes" id="UP001210770">
    <property type="component" value="Chromosome"/>
</dbReference>
<dbReference type="RefSeq" id="WP_271688065.1">
    <property type="nucleotide sequence ID" value="NZ_CP116423.1"/>
</dbReference>
<organism evidence="2 3">
    <name type="scientific">Sulfitobacter faviae</name>
    <dbReference type="NCBI Taxonomy" id="1775881"/>
    <lineage>
        <taxon>Bacteria</taxon>
        <taxon>Pseudomonadati</taxon>
        <taxon>Pseudomonadota</taxon>
        <taxon>Alphaproteobacteria</taxon>
        <taxon>Rhodobacterales</taxon>
        <taxon>Roseobacteraceae</taxon>
        <taxon>Sulfitobacter</taxon>
    </lineage>
</organism>
<gene>
    <name evidence="2" type="ORF">PL336_12950</name>
</gene>
<dbReference type="AlphaFoldDB" id="A0AAX3LNT0"/>
<sequence>MAEGHAQFAKRIELLGRKHRKLERGYVTRVGRDGLISVLPKRARRGFPMTGLFLIVLVFFGFKAFTLAAIGPVTYNERLSRLANGSNLEQIGAKMMAIDPVTQTLAELTGPIMR</sequence>
<keyword evidence="1" id="KW-0472">Membrane</keyword>
<dbReference type="EMBL" id="CP116423">
    <property type="protein sequence ID" value="WCE69700.1"/>
    <property type="molecule type" value="Genomic_DNA"/>
</dbReference>
<proteinExistence type="predicted"/>